<gene>
    <name evidence="4" type="ORF">A2442_03435</name>
</gene>
<dbReference type="GO" id="GO:0046872">
    <property type="term" value="F:metal ion binding"/>
    <property type="evidence" value="ECO:0007669"/>
    <property type="project" value="UniProtKB-KW"/>
</dbReference>
<dbReference type="STRING" id="1797582.A2442_03435"/>
<dbReference type="InterPro" id="IPR006674">
    <property type="entry name" value="HD_domain"/>
</dbReference>
<accession>A0A1F5EHL0</accession>
<keyword evidence="1" id="KW-0479">Metal-binding</keyword>
<dbReference type="GO" id="GO:0005737">
    <property type="term" value="C:cytoplasm"/>
    <property type="evidence" value="ECO:0007669"/>
    <property type="project" value="TreeGrafter"/>
</dbReference>
<evidence type="ECO:0000313" key="5">
    <source>
        <dbReference type="Proteomes" id="UP000179003"/>
    </source>
</evidence>
<name>A0A1F5EHL0_9BACT</name>
<dbReference type="AlphaFoldDB" id="A0A1F5EHL0"/>
<sequence>MEEKINLKNIIKFVNLLNKFRQVERVIHSNGEDRMENDVEHSYQLAMLSWYIISTNNLNLNLDLILKYSLVHDLVEVYAGDTYVYTEDAEHKNTKEERESIALDQISEEFSEFPIFELIKEYEKKENREARFVYALDKIEPILNIYTNNGRTWKEKNISIQMMIDAKRKNISKFPELLEFFDDIINLLKKEEKDLW</sequence>
<organism evidence="4 5">
    <name type="scientific">Candidatus Campbellbacteria bacterium RIFOXYC2_FULL_35_25</name>
    <dbReference type="NCBI Taxonomy" id="1797582"/>
    <lineage>
        <taxon>Bacteria</taxon>
        <taxon>Candidatus Campbelliibacteriota</taxon>
    </lineage>
</organism>
<dbReference type="GO" id="GO:0002953">
    <property type="term" value="F:5'-deoxynucleotidase activity"/>
    <property type="evidence" value="ECO:0007669"/>
    <property type="project" value="InterPro"/>
</dbReference>
<dbReference type="InterPro" id="IPR039356">
    <property type="entry name" value="YfbR/HDDC2"/>
</dbReference>
<dbReference type="Gene3D" id="1.10.3210.10">
    <property type="entry name" value="Hypothetical protein af1432"/>
    <property type="match status" value="1"/>
</dbReference>
<dbReference type="EMBL" id="MFAE01000012">
    <property type="protein sequence ID" value="OGD66909.1"/>
    <property type="molecule type" value="Genomic_DNA"/>
</dbReference>
<feature type="domain" description="HD" evidence="3">
    <location>
        <begin position="18"/>
        <end position="176"/>
    </location>
</feature>
<protein>
    <recommendedName>
        <fullName evidence="3">HD domain-containing protein</fullName>
    </recommendedName>
</protein>
<dbReference type="Pfam" id="PF13023">
    <property type="entry name" value="HD_3"/>
    <property type="match status" value="1"/>
</dbReference>
<dbReference type="Proteomes" id="UP000179003">
    <property type="component" value="Unassembled WGS sequence"/>
</dbReference>
<reference evidence="4 5" key="1">
    <citation type="journal article" date="2016" name="Nat. Commun.">
        <title>Thousands of microbial genomes shed light on interconnected biogeochemical processes in an aquifer system.</title>
        <authorList>
            <person name="Anantharaman K."/>
            <person name="Brown C.T."/>
            <person name="Hug L.A."/>
            <person name="Sharon I."/>
            <person name="Castelle C.J."/>
            <person name="Probst A.J."/>
            <person name="Thomas B.C."/>
            <person name="Singh A."/>
            <person name="Wilkins M.J."/>
            <person name="Karaoz U."/>
            <person name="Brodie E.L."/>
            <person name="Williams K.H."/>
            <person name="Hubbard S.S."/>
            <person name="Banfield J.F."/>
        </authorList>
    </citation>
    <scope>NUCLEOTIDE SEQUENCE [LARGE SCALE GENOMIC DNA]</scope>
</reference>
<comment type="caution">
    <text evidence="4">The sequence shown here is derived from an EMBL/GenBank/DDBJ whole genome shotgun (WGS) entry which is preliminary data.</text>
</comment>
<evidence type="ECO:0000313" key="4">
    <source>
        <dbReference type="EMBL" id="OGD66909.1"/>
    </source>
</evidence>
<dbReference type="PANTHER" id="PTHR11845:SF13">
    <property type="entry name" value="5'-DEOXYNUCLEOTIDASE HDDC2"/>
    <property type="match status" value="1"/>
</dbReference>
<dbReference type="PANTHER" id="PTHR11845">
    <property type="entry name" value="5'-DEOXYNUCLEOTIDASE HDDC2"/>
    <property type="match status" value="1"/>
</dbReference>
<evidence type="ECO:0000256" key="1">
    <source>
        <dbReference type="ARBA" id="ARBA00022723"/>
    </source>
</evidence>
<evidence type="ECO:0000259" key="3">
    <source>
        <dbReference type="Pfam" id="PF13023"/>
    </source>
</evidence>
<proteinExistence type="predicted"/>
<evidence type="ECO:0000256" key="2">
    <source>
        <dbReference type="ARBA" id="ARBA00022801"/>
    </source>
</evidence>
<keyword evidence="2" id="KW-0378">Hydrolase</keyword>
<dbReference type="SUPFAM" id="SSF109604">
    <property type="entry name" value="HD-domain/PDEase-like"/>
    <property type="match status" value="1"/>
</dbReference>